<dbReference type="InterPro" id="IPR039422">
    <property type="entry name" value="MarR/SlyA-like"/>
</dbReference>
<keyword evidence="1" id="KW-0805">Transcription regulation</keyword>
<dbReference type="Gene3D" id="1.10.10.10">
    <property type="entry name" value="Winged helix-like DNA-binding domain superfamily/Winged helix DNA-binding domain"/>
    <property type="match status" value="1"/>
</dbReference>
<dbReference type="PRINTS" id="PR00598">
    <property type="entry name" value="HTHMARR"/>
</dbReference>
<dbReference type="GO" id="GO:0006950">
    <property type="term" value="P:response to stress"/>
    <property type="evidence" value="ECO:0007669"/>
    <property type="project" value="TreeGrafter"/>
</dbReference>
<keyword evidence="2" id="KW-0238">DNA-binding</keyword>
<dbReference type="InterPro" id="IPR000835">
    <property type="entry name" value="HTH_MarR-typ"/>
</dbReference>
<dbReference type="PANTHER" id="PTHR33164">
    <property type="entry name" value="TRANSCRIPTIONAL REGULATOR, MARR FAMILY"/>
    <property type="match status" value="1"/>
</dbReference>
<accession>A0A4R6GW96</accession>
<dbReference type="Pfam" id="PF01047">
    <property type="entry name" value="MarR"/>
    <property type="match status" value="1"/>
</dbReference>
<comment type="caution">
    <text evidence="5">The sequence shown here is derived from an EMBL/GenBank/DDBJ whole genome shotgun (WGS) entry which is preliminary data.</text>
</comment>
<dbReference type="SMART" id="SM00347">
    <property type="entry name" value="HTH_MARR"/>
    <property type="match status" value="1"/>
</dbReference>
<dbReference type="SUPFAM" id="SSF46785">
    <property type="entry name" value="Winged helix' DNA-binding domain"/>
    <property type="match status" value="1"/>
</dbReference>
<protein>
    <submittedName>
        <fullName evidence="5">MarR family transcriptional regulator for hemolysin</fullName>
    </submittedName>
</protein>
<dbReference type="AlphaFoldDB" id="A0A4R6GW96"/>
<dbReference type="NCBIfam" id="NF002926">
    <property type="entry name" value="PRK03573.1"/>
    <property type="match status" value="1"/>
</dbReference>
<feature type="domain" description="HTH marR-type" evidence="4">
    <location>
        <begin position="26"/>
        <end position="159"/>
    </location>
</feature>
<dbReference type="GO" id="GO:0003700">
    <property type="term" value="F:DNA-binding transcription factor activity"/>
    <property type="evidence" value="ECO:0007669"/>
    <property type="project" value="InterPro"/>
</dbReference>
<evidence type="ECO:0000256" key="2">
    <source>
        <dbReference type="ARBA" id="ARBA00023125"/>
    </source>
</evidence>
<dbReference type="PROSITE" id="PS50995">
    <property type="entry name" value="HTH_MARR_2"/>
    <property type="match status" value="1"/>
</dbReference>
<dbReference type="InterPro" id="IPR036388">
    <property type="entry name" value="WH-like_DNA-bd_sf"/>
</dbReference>
<dbReference type="PANTHER" id="PTHR33164:SF64">
    <property type="entry name" value="TRANSCRIPTIONAL REGULATOR SLYA"/>
    <property type="match status" value="1"/>
</dbReference>
<evidence type="ECO:0000259" key="4">
    <source>
        <dbReference type="PROSITE" id="PS50995"/>
    </source>
</evidence>
<evidence type="ECO:0000313" key="5">
    <source>
        <dbReference type="EMBL" id="TDN99200.1"/>
    </source>
</evidence>
<proteinExistence type="predicted"/>
<dbReference type="EMBL" id="SNWH01000025">
    <property type="protein sequence ID" value="TDN99200.1"/>
    <property type="molecule type" value="Genomic_DNA"/>
</dbReference>
<keyword evidence="6" id="KW-1185">Reference proteome</keyword>
<dbReference type="Proteomes" id="UP000295150">
    <property type="component" value="Unassembled WGS sequence"/>
</dbReference>
<reference evidence="5 6" key="1">
    <citation type="submission" date="2019-03" db="EMBL/GenBank/DDBJ databases">
        <title>Freshwater and sediment microbial communities from various areas in North America, analyzing microbe dynamics in response to fracking.</title>
        <authorList>
            <person name="Lamendella R."/>
        </authorList>
    </citation>
    <scope>NUCLEOTIDE SEQUENCE [LARGE SCALE GENOMIC DNA]</scope>
    <source>
        <strain evidence="5 6">1_TX</strain>
    </source>
</reference>
<dbReference type="GO" id="GO:0003677">
    <property type="term" value="F:DNA binding"/>
    <property type="evidence" value="ECO:0007669"/>
    <property type="project" value="UniProtKB-KW"/>
</dbReference>
<evidence type="ECO:0000313" key="6">
    <source>
        <dbReference type="Proteomes" id="UP000295150"/>
    </source>
</evidence>
<evidence type="ECO:0000256" key="1">
    <source>
        <dbReference type="ARBA" id="ARBA00023015"/>
    </source>
</evidence>
<organism evidence="5 6">
    <name type="scientific">Halomonas ventosae</name>
    <dbReference type="NCBI Taxonomy" id="229007"/>
    <lineage>
        <taxon>Bacteria</taxon>
        <taxon>Pseudomonadati</taxon>
        <taxon>Pseudomonadota</taxon>
        <taxon>Gammaproteobacteria</taxon>
        <taxon>Oceanospirillales</taxon>
        <taxon>Halomonadaceae</taxon>
        <taxon>Halomonas</taxon>
    </lineage>
</organism>
<sequence length="171" mass="19407">MVSLLAFHGADLDNPSRFFWMHRPMPLNIGFQLSRVPRLWRAVLDRRLAPLGLTQTRWITLYHLWRLGDGQPQCDLARAIGVEAPSLVRTLDQLSEQGLIERRGCEQDRRTKRIHLTPEATPLLEEIDAVVSQARSEMLAGLDHTQTAQLASLLSRIEENGLAIQAREGQQ</sequence>
<evidence type="ECO:0000256" key="3">
    <source>
        <dbReference type="ARBA" id="ARBA00023163"/>
    </source>
</evidence>
<dbReference type="InterPro" id="IPR036390">
    <property type="entry name" value="WH_DNA-bd_sf"/>
</dbReference>
<keyword evidence="3" id="KW-0804">Transcription</keyword>
<gene>
    <name evidence="5" type="ORF">DFO68_12527</name>
</gene>
<name>A0A4R6GW96_9GAMM</name>